<dbReference type="PATRIC" id="fig|1619313.3.peg.1836"/>
<reference evidence="2" key="1">
    <citation type="submission" date="2015-11" db="EMBL/GenBank/DDBJ databases">
        <authorList>
            <person name="Blom J."/>
        </authorList>
    </citation>
    <scope>NUCLEOTIDE SEQUENCE [LARGE SCALE GENOMIC DNA]</scope>
</reference>
<proteinExistence type="predicted"/>
<evidence type="ECO:0000313" key="1">
    <source>
        <dbReference type="EMBL" id="CUU24002.1"/>
    </source>
</evidence>
<evidence type="ECO:0000313" key="2">
    <source>
        <dbReference type="Proteomes" id="UP000059419"/>
    </source>
</evidence>
<dbReference type="AlphaFoldDB" id="A0A0U5GMG3"/>
<accession>A0A0U5GMG3</accession>
<dbReference type="KEGG" id="ege:EM595_1768"/>
<keyword evidence="2" id="KW-1185">Reference proteome</keyword>
<dbReference type="STRING" id="1619313.EM595_1768"/>
<sequence>MGYMNCMYTNDYEENEVVSEEKTTEGVIESKLSQDEIDAINA</sequence>
<name>A0A0U5GMG3_9GAMM</name>
<organism evidence="1 2">
    <name type="scientific">Duffyella gerundensis</name>
    <dbReference type="NCBI Taxonomy" id="1619313"/>
    <lineage>
        <taxon>Bacteria</taxon>
        <taxon>Pseudomonadati</taxon>
        <taxon>Pseudomonadota</taxon>
        <taxon>Gammaproteobacteria</taxon>
        <taxon>Enterobacterales</taxon>
        <taxon>Erwiniaceae</taxon>
        <taxon>Duffyella</taxon>
    </lineage>
</organism>
<dbReference type="RefSeq" id="WP_262385458.1">
    <property type="nucleotide sequence ID" value="NZ_JACSXD010000003.1"/>
</dbReference>
<gene>
    <name evidence="1" type="ORF">EM595_1768</name>
</gene>
<dbReference type="EMBL" id="LN907827">
    <property type="protein sequence ID" value="CUU24002.1"/>
    <property type="molecule type" value="Genomic_DNA"/>
</dbReference>
<dbReference type="Proteomes" id="UP000059419">
    <property type="component" value="Chromosome 1"/>
</dbReference>
<protein>
    <submittedName>
        <fullName evidence="1">Uncharacterized protein</fullName>
    </submittedName>
</protein>